<evidence type="ECO:0000256" key="2">
    <source>
        <dbReference type="ARBA" id="ARBA00022475"/>
    </source>
</evidence>
<dbReference type="EMBL" id="CP029289">
    <property type="protein sequence ID" value="AWR93944.1"/>
    <property type="molecule type" value="Genomic_DNA"/>
</dbReference>
<evidence type="ECO:0000256" key="4">
    <source>
        <dbReference type="ARBA" id="ARBA00022989"/>
    </source>
</evidence>
<feature type="transmembrane region" description="Helical" evidence="6">
    <location>
        <begin position="193"/>
        <end position="216"/>
    </location>
</feature>
<feature type="transmembrane region" description="Helical" evidence="6">
    <location>
        <begin position="404"/>
        <end position="424"/>
    </location>
</feature>
<dbReference type="InterPro" id="IPR050367">
    <property type="entry name" value="APC_superfamily"/>
</dbReference>
<keyword evidence="4 6" id="KW-1133">Transmembrane helix</keyword>
<dbReference type="OrthoDB" id="44166at2157"/>
<feature type="transmembrane region" description="Helical" evidence="6">
    <location>
        <begin position="92"/>
        <end position="115"/>
    </location>
</feature>
<dbReference type="GO" id="GO:0005886">
    <property type="term" value="C:plasma membrane"/>
    <property type="evidence" value="ECO:0007669"/>
    <property type="project" value="UniProtKB-SubCell"/>
</dbReference>
<comment type="subcellular location">
    <subcellularLocation>
        <location evidence="1">Cell membrane</location>
        <topology evidence="1">Multi-pass membrane protein</topology>
    </subcellularLocation>
</comment>
<dbReference type="Proteomes" id="UP000248044">
    <property type="component" value="Chromosome"/>
</dbReference>
<feature type="transmembrane region" description="Helical" evidence="6">
    <location>
        <begin position="269"/>
        <end position="297"/>
    </location>
</feature>
<gene>
    <name evidence="7" type="ORF">DFR85_04235</name>
</gene>
<feature type="transmembrane region" description="Helical" evidence="6">
    <location>
        <begin position="153"/>
        <end position="173"/>
    </location>
</feature>
<keyword evidence="3 6" id="KW-0812">Transmembrane</keyword>
<dbReference type="InterPro" id="IPR002293">
    <property type="entry name" value="AA/rel_permease1"/>
</dbReference>
<proteinExistence type="predicted"/>
<keyword evidence="8" id="KW-1185">Reference proteome</keyword>
<evidence type="ECO:0000256" key="6">
    <source>
        <dbReference type="SAM" id="Phobius"/>
    </source>
</evidence>
<evidence type="ECO:0000313" key="7">
    <source>
        <dbReference type="EMBL" id="AWR93944.1"/>
    </source>
</evidence>
<name>A0A2U9IDC4_9CREN</name>
<feature type="transmembrane region" description="Helical" evidence="6">
    <location>
        <begin position="436"/>
        <end position="455"/>
    </location>
</feature>
<dbReference type="PANTHER" id="PTHR42770:SF11">
    <property type="entry name" value="INNER MEMBRANE TRANSPORT PROTEIN YBAT"/>
    <property type="match status" value="1"/>
</dbReference>
<dbReference type="GeneID" id="36831337"/>
<organism evidence="7 8">
    <name type="scientific">Acidianus brierleyi</name>
    <dbReference type="NCBI Taxonomy" id="41673"/>
    <lineage>
        <taxon>Archaea</taxon>
        <taxon>Thermoproteota</taxon>
        <taxon>Thermoprotei</taxon>
        <taxon>Sulfolobales</taxon>
        <taxon>Sulfolobaceae</taxon>
        <taxon>Acidianus</taxon>
    </lineage>
</organism>
<reference evidence="7 8" key="1">
    <citation type="submission" date="2018-05" db="EMBL/GenBank/DDBJ databases">
        <title>Complete Genome Sequences of Extremely Thermoacidophilic, Metal-Mobilizing Type-Strain Members of the Archaeal Family Sulfolobaceae: Acidianus brierleyi DSM-1651T, Acidianus sulfidivorans DSM-18786T, Metallosphaera hakonensis DSM-7519T, and Metallosphaera prunae DSM-10039T.</title>
        <authorList>
            <person name="Counts J.A."/>
            <person name="Kelly R.M."/>
        </authorList>
    </citation>
    <scope>NUCLEOTIDE SEQUENCE [LARGE SCALE GENOMIC DNA]</scope>
    <source>
        <strain evidence="7 8">DSM 1651</strain>
    </source>
</reference>
<dbReference type="PIRSF" id="PIRSF006060">
    <property type="entry name" value="AA_transporter"/>
    <property type="match status" value="1"/>
</dbReference>
<sequence length="505" mass="56381">MGDLSKDSVSFWKTTAWAIAGILPIGALLGSISATGGYASPFVVLLAFLLVIFLTIPILEYTRLAKFAGGYYGAAELGFGKAVGKFVALTNYFYYIGWQVANATYVGSLLAVGYYAIYGTYPPEYSYFLIGAAALVVPFLSSILHVKQVSSIIWYLTIAGFIMNIIAFSILLYRSHYLSLNEFNPSYSPGGIHGAFLSLIAYGFFTFAGYGFLLFYTEEGKQPFKNTWRAAIIALAVSTIFWMLGAISVNSVFGPQGIQKAISFPQPGLLLYVKYLGSVGELTIVGILLILVVFSFASGVGGQGRILYSLARDDFLKWKWIEKLNKNNVPMNAMLFNFIVSLSLFIILGVIFIPIYGYFNAIFYMSYVPTTIATILWYFHHLIPDLSLSMFYRRNRISLTKMRTFIIAVLVPTISTGVFVYSLYESVISDLVEPYFAGFVISVITLIFSAIYVVIKRNSLGTSIVLQNLNEEALKELRNPIETRNIENSPRLLYRIYKYFTNKNL</sequence>
<keyword evidence="5 6" id="KW-0472">Membrane</keyword>
<feature type="transmembrane region" description="Helical" evidence="6">
    <location>
        <begin position="38"/>
        <end position="59"/>
    </location>
</feature>
<dbReference type="Pfam" id="PF13520">
    <property type="entry name" value="AA_permease_2"/>
    <property type="match status" value="1"/>
</dbReference>
<accession>A0A2U9IDC4</accession>
<evidence type="ECO:0000256" key="3">
    <source>
        <dbReference type="ARBA" id="ARBA00022692"/>
    </source>
</evidence>
<keyword evidence="2" id="KW-1003">Cell membrane</keyword>
<dbReference type="PANTHER" id="PTHR42770">
    <property type="entry name" value="AMINO ACID TRANSPORTER-RELATED"/>
    <property type="match status" value="1"/>
</dbReference>
<evidence type="ECO:0000256" key="1">
    <source>
        <dbReference type="ARBA" id="ARBA00004651"/>
    </source>
</evidence>
<feature type="transmembrane region" description="Helical" evidence="6">
    <location>
        <begin position="12"/>
        <end position="32"/>
    </location>
</feature>
<evidence type="ECO:0000313" key="8">
    <source>
        <dbReference type="Proteomes" id="UP000248044"/>
    </source>
</evidence>
<dbReference type="RefSeq" id="WP_110269828.1">
    <property type="nucleotide sequence ID" value="NZ_CP029289.2"/>
</dbReference>
<evidence type="ECO:0000256" key="5">
    <source>
        <dbReference type="ARBA" id="ARBA00023136"/>
    </source>
</evidence>
<dbReference type="KEGG" id="abri:DFR85_04235"/>
<dbReference type="AlphaFoldDB" id="A0A2U9IDC4"/>
<feature type="transmembrane region" description="Helical" evidence="6">
    <location>
        <begin position="333"/>
        <end position="356"/>
    </location>
</feature>
<protein>
    <submittedName>
        <fullName evidence="7">APC family permease</fullName>
    </submittedName>
</protein>
<dbReference type="GO" id="GO:0022857">
    <property type="term" value="F:transmembrane transporter activity"/>
    <property type="evidence" value="ECO:0007669"/>
    <property type="project" value="InterPro"/>
</dbReference>
<feature type="transmembrane region" description="Helical" evidence="6">
    <location>
        <begin position="362"/>
        <end position="383"/>
    </location>
</feature>
<feature type="transmembrane region" description="Helical" evidence="6">
    <location>
        <begin position="228"/>
        <end position="249"/>
    </location>
</feature>
<feature type="transmembrane region" description="Helical" evidence="6">
    <location>
        <begin position="127"/>
        <end position="146"/>
    </location>
</feature>
<dbReference type="Gene3D" id="1.20.1740.10">
    <property type="entry name" value="Amino acid/polyamine transporter I"/>
    <property type="match status" value="1"/>
</dbReference>